<accession>A0A425XWP3</accession>
<reference evidence="4 5" key="1">
    <citation type="submission" date="2018-07" db="EMBL/GenBank/DDBJ databases">
        <title>Draft genome sequence of Ancylomarina sp. M1P.</title>
        <authorList>
            <person name="Yadav S."/>
            <person name="Villanueva L."/>
            <person name="Damste J.S.S."/>
        </authorList>
    </citation>
    <scope>NUCLEOTIDE SEQUENCE [LARGE SCALE GENOMIC DNA]</scope>
    <source>
        <strain evidence="4 5">M1P</strain>
    </source>
</reference>
<protein>
    <submittedName>
        <fullName evidence="4">Sugar transporter</fullName>
    </submittedName>
</protein>
<keyword evidence="4" id="KW-0762">Sugar transport</keyword>
<name>A0A425XWP3_9BACT</name>
<feature type="domain" description="Soluble ligand binding" evidence="3">
    <location>
        <begin position="408"/>
        <end position="455"/>
    </location>
</feature>
<dbReference type="Pfam" id="PF02563">
    <property type="entry name" value="Poly_export"/>
    <property type="match status" value="1"/>
</dbReference>
<feature type="domain" description="Soluble ligand binding" evidence="3">
    <location>
        <begin position="711"/>
        <end position="752"/>
    </location>
</feature>
<keyword evidence="1" id="KW-0732">Signal</keyword>
<dbReference type="Gene3D" id="3.10.560.10">
    <property type="entry name" value="Outer membrane lipoprotein wza domain like"/>
    <property type="match status" value="6"/>
</dbReference>
<comment type="caution">
    <text evidence="4">The sequence shown here is derived from an EMBL/GenBank/DDBJ whole genome shotgun (WGS) entry which is preliminary data.</text>
</comment>
<dbReference type="AlphaFoldDB" id="A0A425XWP3"/>
<keyword evidence="5" id="KW-1185">Reference proteome</keyword>
<evidence type="ECO:0000259" key="3">
    <source>
        <dbReference type="Pfam" id="PF10531"/>
    </source>
</evidence>
<dbReference type="PANTHER" id="PTHR33619">
    <property type="entry name" value="POLYSACCHARIDE EXPORT PROTEIN GFCE-RELATED"/>
    <property type="match status" value="1"/>
</dbReference>
<evidence type="ECO:0000259" key="2">
    <source>
        <dbReference type="Pfam" id="PF02563"/>
    </source>
</evidence>
<feature type="domain" description="Polysaccharide export protein N-terminal" evidence="2">
    <location>
        <begin position="156"/>
        <end position="219"/>
    </location>
</feature>
<dbReference type="Pfam" id="PF10531">
    <property type="entry name" value="SLBB"/>
    <property type="match status" value="5"/>
</dbReference>
<dbReference type="InterPro" id="IPR003715">
    <property type="entry name" value="Poly_export_N"/>
</dbReference>
<dbReference type="InterPro" id="IPR049712">
    <property type="entry name" value="Poly_export"/>
</dbReference>
<dbReference type="GO" id="GO:0015159">
    <property type="term" value="F:polysaccharide transmembrane transporter activity"/>
    <property type="evidence" value="ECO:0007669"/>
    <property type="project" value="InterPro"/>
</dbReference>
<keyword evidence="4" id="KW-0813">Transport</keyword>
<gene>
    <name evidence="4" type="ORF">DWB61_16870</name>
</gene>
<feature type="domain" description="Soluble ligand binding" evidence="3">
    <location>
        <begin position="243"/>
        <end position="291"/>
    </location>
</feature>
<evidence type="ECO:0000256" key="1">
    <source>
        <dbReference type="ARBA" id="ARBA00022729"/>
    </source>
</evidence>
<dbReference type="EMBL" id="QQWG01000027">
    <property type="protein sequence ID" value="RRG19061.1"/>
    <property type="molecule type" value="Genomic_DNA"/>
</dbReference>
<dbReference type="Proteomes" id="UP000285794">
    <property type="component" value="Unassembled WGS sequence"/>
</dbReference>
<dbReference type="PANTHER" id="PTHR33619:SF3">
    <property type="entry name" value="POLYSACCHARIDE EXPORT PROTEIN GFCE-RELATED"/>
    <property type="match status" value="1"/>
</dbReference>
<feature type="domain" description="Soluble ligand binding" evidence="3">
    <location>
        <begin position="325"/>
        <end position="372"/>
    </location>
</feature>
<dbReference type="InterPro" id="IPR019554">
    <property type="entry name" value="Soluble_ligand-bd"/>
</dbReference>
<evidence type="ECO:0000313" key="5">
    <source>
        <dbReference type="Proteomes" id="UP000285794"/>
    </source>
</evidence>
<evidence type="ECO:0000313" key="4">
    <source>
        <dbReference type="EMBL" id="RRG19061.1"/>
    </source>
</evidence>
<feature type="domain" description="Soluble ligand binding" evidence="3">
    <location>
        <begin position="498"/>
        <end position="542"/>
    </location>
</feature>
<proteinExistence type="predicted"/>
<sequence>MNNCTIYKTHIMIRFIKTILILFMFLGLSQIVLAQNVNPATVNVEKLSDVQIQKAVDEMNKRGLSIEEAIMMARAKGFSESQITDMRRRMDALKSGAHSNNAMVVEAGEEVSTVEVLSEKAELDDTITKKGSKIFGFQFFNSDKLTFAPSVNMPISDSYTLGIGDELVINIYGASQQIYKLQVQNNGSVYITDLGPVQVAGLTFFKAQGKIKKHLTSIYSGLRGDKPNTFVDVSAGQLKAINVNVIGEVNAPGTYTLPATASAFNALYLAGGPNEKGSFRQIDVLRDGNMISTIDVYAYLIDGKTLENVQLRDQDVIMIRPYLNRVKVAGEFKRQGWFEAKKDESLADMLRYAGGFSENAYTHRVELYRNNTRTMTFKDVAVQDFASTVLMNGDSIVAGLVIDRFENKVSIEGSVYRPGNYEMTEGLMLSQLIARAEGAKEEAYMERGVIIRKKKDYTFESLSFSLRDVLNGKTDIALMKNDKIQISSIFDMREAQTIEIVGEVQFPGTYAYAEDLKLADLIYMAGGFLEQAEVSAVEVSRILDKKEIESLTKKLSHSFQFPVDRQLKMTNEDAAFSLQSYDKVYVRRAPGYRPQAVVKVQGEVAYAGDFGLTFKGEKISDVLRRAGGVTPEAFVEGASLRRQHVMSDAEYDAKLALAKQDSTLNVEDVKRMTYQVVGIDLVKILANVGGVEDLQLKDGDQLFVPEQMQTVKVSGAVLSPVALTFKDNKSLRKYIRSSGGFAQSAKKSKVYVLYANGTAESTRGSIFGRRYPKVASGCEIIVPEKPQVDKTAQAGKWLGITSAVVSMFTAISIAIK</sequence>
<organism evidence="4 5">
    <name type="scientific">Ancylomarina euxinus</name>
    <dbReference type="NCBI Taxonomy" id="2283627"/>
    <lineage>
        <taxon>Bacteria</taxon>
        <taxon>Pseudomonadati</taxon>
        <taxon>Bacteroidota</taxon>
        <taxon>Bacteroidia</taxon>
        <taxon>Marinilabiliales</taxon>
        <taxon>Marinifilaceae</taxon>
        <taxon>Ancylomarina</taxon>
    </lineage>
</organism>